<feature type="transmembrane region" description="Helical" evidence="7">
    <location>
        <begin position="287"/>
        <end position="305"/>
    </location>
</feature>
<evidence type="ECO:0000256" key="6">
    <source>
        <dbReference type="ARBA" id="ARBA00023136"/>
    </source>
</evidence>
<feature type="transmembrane region" description="Helical" evidence="7">
    <location>
        <begin position="88"/>
        <end position="113"/>
    </location>
</feature>
<feature type="transmembrane region" description="Helical" evidence="7">
    <location>
        <begin position="230"/>
        <end position="249"/>
    </location>
</feature>
<sequence>MDAETHPPEKSQLPVSESERTAAETAVGDIISPARSRWQHLKHYFTSWEGWVGDYDYMYLITPNLWPLNKKYKGFETPFYGRNDEVPIFLTLILGLQHALTMIGSIVSPPLAIASGAFYLSSDQMQYLVSAAFITSGIATAMQVTRIHIPKTPLYIGTGLLSVVAPTFDVLAIAFNYTGMRYANGTCPVDSHGSKLPCPEAWGAMLGTILCTVWVQILMSLVPPKVLNRIFPKVVTGSLLVLVGVYLISNGMQNWGGSSNCNGGSGYYALCPSVAAPKPLPWGDPKLIGLGFSVFVAIIIVEMFGSPLMRSASVILGLAVGCAISGATGYWSRENIDAAPVGTFLWVHTFKLSVDRALVLPLLIMFVCEAVSCMPDILATAEISGVEIEGTEFNSRIQGGILCDGLGSLFSALGTGLPMVSQAGNNGVISLTGCASRRAGWCASAFLVLMGIFGKFGAVFGSMPPSVLGGMQVFLYSTIAVAGIRVLGLVQFTRRNRFILTAALGIGFINIVSPTWFSKVLDYSGSNVSLEGFEQGINLIVETPFIIAAVVGVFLNLVLPDEEGRKNGGTNNQEGLLVYSRAAG</sequence>
<evidence type="ECO:0008006" key="10">
    <source>
        <dbReference type="Google" id="ProtNLM"/>
    </source>
</evidence>
<dbReference type="STRING" id="5098.A0A507QSV1"/>
<keyword evidence="4 7" id="KW-0812">Transmembrane</keyword>
<name>A0A507QSV1_MONPU</name>
<evidence type="ECO:0000256" key="4">
    <source>
        <dbReference type="ARBA" id="ARBA00022692"/>
    </source>
</evidence>
<evidence type="ECO:0000313" key="9">
    <source>
        <dbReference type="Proteomes" id="UP000319663"/>
    </source>
</evidence>
<feature type="transmembrane region" description="Helical" evidence="7">
    <location>
        <begin position="154"/>
        <end position="175"/>
    </location>
</feature>
<feature type="transmembrane region" description="Helical" evidence="7">
    <location>
        <begin position="439"/>
        <end position="461"/>
    </location>
</feature>
<dbReference type="Proteomes" id="UP000319663">
    <property type="component" value="Unassembled WGS sequence"/>
</dbReference>
<evidence type="ECO:0000256" key="7">
    <source>
        <dbReference type="SAM" id="Phobius"/>
    </source>
</evidence>
<comment type="similarity">
    <text evidence="2">Belongs to the nucleobase:cation symporter-2 (NCS2) (TC 2.A.40) family.</text>
</comment>
<dbReference type="OrthoDB" id="1641903at2759"/>
<dbReference type="InterPro" id="IPR006042">
    <property type="entry name" value="Xan_ur_permease"/>
</dbReference>
<evidence type="ECO:0000256" key="2">
    <source>
        <dbReference type="ARBA" id="ARBA00008821"/>
    </source>
</evidence>
<dbReference type="GO" id="GO:0005886">
    <property type="term" value="C:plasma membrane"/>
    <property type="evidence" value="ECO:0007669"/>
    <property type="project" value="TreeGrafter"/>
</dbReference>
<dbReference type="GO" id="GO:0042907">
    <property type="term" value="F:xanthine transmembrane transporter activity"/>
    <property type="evidence" value="ECO:0007669"/>
    <property type="project" value="TreeGrafter"/>
</dbReference>
<protein>
    <recommendedName>
        <fullName evidence="10">Purine permease</fullName>
    </recommendedName>
</protein>
<dbReference type="GO" id="GO:0000324">
    <property type="term" value="C:fungal-type vacuole"/>
    <property type="evidence" value="ECO:0007669"/>
    <property type="project" value="TreeGrafter"/>
</dbReference>
<feature type="transmembrane region" description="Helical" evidence="7">
    <location>
        <begin position="125"/>
        <end position="142"/>
    </location>
</feature>
<dbReference type="PROSITE" id="PS01116">
    <property type="entry name" value="XANTH_URACIL_PERMASE"/>
    <property type="match status" value="1"/>
</dbReference>
<evidence type="ECO:0000256" key="3">
    <source>
        <dbReference type="ARBA" id="ARBA00022448"/>
    </source>
</evidence>
<dbReference type="Pfam" id="PF00860">
    <property type="entry name" value="Xan_ur_permease"/>
    <property type="match status" value="1"/>
</dbReference>
<dbReference type="NCBIfam" id="TIGR00801">
    <property type="entry name" value="ncs2"/>
    <property type="match status" value="1"/>
</dbReference>
<organism evidence="8 9">
    <name type="scientific">Monascus purpureus</name>
    <name type="common">Red mold</name>
    <name type="synonym">Monascus anka</name>
    <dbReference type="NCBI Taxonomy" id="5098"/>
    <lineage>
        <taxon>Eukaryota</taxon>
        <taxon>Fungi</taxon>
        <taxon>Dikarya</taxon>
        <taxon>Ascomycota</taxon>
        <taxon>Pezizomycotina</taxon>
        <taxon>Eurotiomycetes</taxon>
        <taxon>Eurotiomycetidae</taxon>
        <taxon>Eurotiales</taxon>
        <taxon>Aspergillaceae</taxon>
        <taxon>Monascus</taxon>
    </lineage>
</organism>
<keyword evidence="6 7" id="KW-0472">Membrane</keyword>
<feature type="transmembrane region" description="Helical" evidence="7">
    <location>
        <begin position="312"/>
        <end position="332"/>
    </location>
</feature>
<gene>
    <name evidence="8" type="ORF">MPDQ_007236</name>
</gene>
<feature type="transmembrane region" description="Helical" evidence="7">
    <location>
        <begin position="473"/>
        <end position="492"/>
    </location>
</feature>
<feature type="transmembrane region" description="Helical" evidence="7">
    <location>
        <begin position="537"/>
        <end position="559"/>
    </location>
</feature>
<feature type="transmembrane region" description="Helical" evidence="7">
    <location>
        <begin position="344"/>
        <end position="368"/>
    </location>
</feature>
<feature type="transmembrane region" description="Helical" evidence="7">
    <location>
        <begin position="499"/>
        <end position="517"/>
    </location>
</feature>
<proteinExistence type="inferred from homology"/>
<dbReference type="PANTHER" id="PTHR42810:SF2">
    <property type="entry name" value="PURINE PERMEASE C1399.01C-RELATED"/>
    <property type="match status" value="1"/>
</dbReference>
<evidence type="ECO:0000256" key="5">
    <source>
        <dbReference type="ARBA" id="ARBA00022989"/>
    </source>
</evidence>
<keyword evidence="3" id="KW-0813">Transport</keyword>
<comment type="caution">
    <text evidence="8">The sequence shown here is derived from an EMBL/GenBank/DDBJ whole genome shotgun (WGS) entry which is preliminary data.</text>
</comment>
<keyword evidence="5 7" id="KW-1133">Transmembrane helix</keyword>
<dbReference type="AlphaFoldDB" id="A0A507QSV1"/>
<accession>A0A507QSV1</accession>
<evidence type="ECO:0000256" key="1">
    <source>
        <dbReference type="ARBA" id="ARBA00004141"/>
    </source>
</evidence>
<dbReference type="PANTHER" id="PTHR42810">
    <property type="entry name" value="PURINE PERMEASE C1399.01C-RELATED"/>
    <property type="match status" value="1"/>
</dbReference>
<dbReference type="EMBL" id="VIFY01000073">
    <property type="protein sequence ID" value="TQB71862.1"/>
    <property type="molecule type" value="Genomic_DNA"/>
</dbReference>
<evidence type="ECO:0000313" key="8">
    <source>
        <dbReference type="EMBL" id="TQB71862.1"/>
    </source>
</evidence>
<reference evidence="8 9" key="1">
    <citation type="submission" date="2019-06" db="EMBL/GenBank/DDBJ databases">
        <title>Wine fermentation using esterase from Monascus purpureus.</title>
        <authorList>
            <person name="Geng C."/>
            <person name="Zhang Y."/>
        </authorList>
    </citation>
    <scope>NUCLEOTIDE SEQUENCE [LARGE SCALE GENOMIC DNA]</scope>
    <source>
        <strain evidence="8">HQ1</strain>
    </source>
</reference>
<dbReference type="InterPro" id="IPR006043">
    <property type="entry name" value="NCS2"/>
</dbReference>
<keyword evidence="9" id="KW-1185">Reference proteome</keyword>
<comment type="subcellular location">
    <subcellularLocation>
        <location evidence="1">Membrane</location>
        <topology evidence="1">Multi-pass membrane protein</topology>
    </subcellularLocation>
</comment>